<dbReference type="EMBL" id="MU266329">
    <property type="protein sequence ID" value="KAH7930837.1"/>
    <property type="molecule type" value="Genomic_DNA"/>
</dbReference>
<keyword evidence="2" id="KW-1185">Reference proteome</keyword>
<reference evidence="1" key="1">
    <citation type="journal article" date="2021" name="New Phytol.">
        <title>Evolutionary innovations through gain and loss of genes in the ectomycorrhizal Boletales.</title>
        <authorList>
            <person name="Wu G."/>
            <person name="Miyauchi S."/>
            <person name="Morin E."/>
            <person name="Kuo A."/>
            <person name="Drula E."/>
            <person name="Varga T."/>
            <person name="Kohler A."/>
            <person name="Feng B."/>
            <person name="Cao Y."/>
            <person name="Lipzen A."/>
            <person name="Daum C."/>
            <person name="Hundley H."/>
            <person name="Pangilinan J."/>
            <person name="Johnson J."/>
            <person name="Barry K."/>
            <person name="LaButti K."/>
            <person name="Ng V."/>
            <person name="Ahrendt S."/>
            <person name="Min B."/>
            <person name="Choi I.G."/>
            <person name="Park H."/>
            <person name="Plett J.M."/>
            <person name="Magnuson J."/>
            <person name="Spatafora J.W."/>
            <person name="Nagy L.G."/>
            <person name="Henrissat B."/>
            <person name="Grigoriev I.V."/>
            <person name="Yang Z.L."/>
            <person name="Xu J."/>
            <person name="Martin F.M."/>
        </authorList>
    </citation>
    <scope>NUCLEOTIDE SEQUENCE</scope>
    <source>
        <strain evidence="1">KUC20120723A-06</strain>
    </source>
</reference>
<evidence type="ECO:0000313" key="2">
    <source>
        <dbReference type="Proteomes" id="UP000790709"/>
    </source>
</evidence>
<organism evidence="1 2">
    <name type="scientific">Leucogyrophana mollusca</name>
    <dbReference type="NCBI Taxonomy" id="85980"/>
    <lineage>
        <taxon>Eukaryota</taxon>
        <taxon>Fungi</taxon>
        <taxon>Dikarya</taxon>
        <taxon>Basidiomycota</taxon>
        <taxon>Agaricomycotina</taxon>
        <taxon>Agaricomycetes</taxon>
        <taxon>Agaricomycetidae</taxon>
        <taxon>Boletales</taxon>
        <taxon>Boletales incertae sedis</taxon>
        <taxon>Leucogyrophana</taxon>
    </lineage>
</organism>
<name>A0ACB8BZA1_9AGAM</name>
<gene>
    <name evidence="1" type="ORF">BV22DRAFT_37983</name>
</gene>
<proteinExistence type="predicted"/>
<comment type="caution">
    <text evidence="1">The sequence shown here is derived from an EMBL/GenBank/DDBJ whole genome shotgun (WGS) entry which is preliminary data.</text>
</comment>
<evidence type="ECO:0000313" key="1">
    <source>
        <dbReference type="EMBL" id="KAH7930837.1"/>
    </source>
</evidence>
<accession>A0ACB8BZA1</accession>
<protein>
    <submittedName>
        <fullName evidence="1">Uncharacterized protein</fullName>
    </submittedName>
</protein>
<sequence>MWMYVWGRMLSGSFQSRIEPLYTVWNGAGVANCMQIQLTTTRGWITRTAVSAHEDTGHRVSWHGRSCECGSHNYDDGKCYTTIHCSARQGSNVQLLVSVDLTCLARCSGRTDGLRNDAGGL</sequence>
<dbReference type="Proteomes" id="UP000790709">
    <property type="component" value="Unassembled WGS sequence"/>
</dbReference>